<sequence length="97" mass="11164">MSHILPPTPTLGIPQKVTDDIFLVEDLKEFLKKRGESIDDNYLVYIKNLNSLRHDIAGAGKDEIGKNLLLKYLNEVKSFIKKFLKGSKIGNVRFIWY</sequence>
<dbReference type="InterPro" id="IPR038499">
    <property type="entry name" value="BRO1_sf"/>
</dbReference>
<name>A0A1Y1VP93_9FUNG</name>
<evidence type="ECO:0000313" key="3">
    <source>
        <dbReference type="Proteomes" id="UP000193719"/>
    </source>
</evidence>
<comment type="caution">
    <text evidence="2">The sequence shown here is derived from an EMBL/GenBank/DDBJ whole genome shotgun (WGS) entry which is preliminary data.</text>
</comment>
<dbReference type="Gene3D" id="1.25.40.280">
    <property type="entry name" value="alix/aip1 like domains"/>
    <property type="match status" value="1"/>
</dbReference>
<dbReference type="EMBL" id="MCFH01000001">
    <property type="protein sequence ID" value="ORX61235.1"/>
    <property type="molecule type" value="Genomic_DNA"/>
</dbReference>
<gene>
    <name evidence="2" type="ORF">BCR36DRAFT_8559</name>
</gene>
<evidence type="ECO:0000259" key="1">
    <source>
        <dbReference type="Pfam" id="PF03097"/>
    </source>
</evidence>
<dbReference type="Proteomes" id="UP000193719">
    <property type="component" value="Unassembled WGS sequence"/>
</dbReference>
<keyword evidence="3" id="KW-1185">Reference proteome</keyword>
<dbReference type="Pfam" id="PF03097">
    <property type="entry name" value="BRO1"/>
    <property type="match status" value="1"/>
</dbReference>
<evidence type="ECO:0000313" key="2">
    <source>
        <dbReference type="EMBL" id="ORX61235.1"/>
    </source>
</evidence>
<organism evidence="2 3">
    <name type="scientific">Piromyces finnis</name>
    <dbReference type="NCBI Taxonomy" id="1754191"/>
    <lineage>
        <taxon>Eukaryota</taxon>
        <taxon>Fungi</taxon>
        <taxon>Fungi incertae sedis</taxon>
        <taxon>Chytridiomycota</taxon>
        <taxon>Chytridiomycota incertae sedis</taxon>
        <taxon>Neocallimastigomycetes</taxon>
        <taxon>Neocallimastigales</taxon>
        <taxon>Neocallimastigaceae</taxon>
        <taxon>Piromyces</taxon>
    </lineage>
</organism>
<protein>
    <recommendedName>
        <fullName evidence="1">BRO1 domain-containing protein</fullName>
    </recommendedName>
</protein>
<reference evidence="2 3" key="1">
    <citation type="submission" date="2016-08" db="EMBL/GenBank/DDBJ databases">
        <title>Genomes of anaerobic fungi encode conserved fungal cellulosomes for biomass hydrolysis.</title>
        <authorList>
            <consortium name="DOE Joint Genome Institute"/>
            <person name="Haitjema C.H."/>
            <person name="Gilmore S.P."/>
            <person name="Henske J.K."/>
            <person name="Solomon K.V."/>
            <person name="De Groot R."/>
            <person name="Kuo A."/>
            <person name="Mondo S.J."/>
            <person name="Salamov A.A."/>
            <person name="Labutti K."/>
            <person name="Zhao Z."/>
            <person name="Chiniquy J."/>
            <person name="Barry K."/>
            <person name="Brewer H.M."/>
            <person name="Purvine S.O."/>
            <person name="Wright A.T."/>
            <person name="Boxma B."/>
            <person name="Van Alen T."/>
            <person name="Hackstein J.H."/>
            <person name="Baker S.E."/>
            <person name="Grigoriev I.V."/>
            <person name="O'Malley M.A."/>
        </authorList>
    </citation>
    <scope>NUCLEOTIDE SEQUENCE [LARGE SCALE GENOMIC DNA]</scope>
    <source>
        <strain evidence="3">finn</strain>
    </source>
</reference>
<dbReference type="AlphaFoldDB" id="A0A1Y1VP93"/>
<dbReference type="InterPro" id="IPR004328">
    <property type="entry name" value="BRO1_dom"/>
</dbReference>
<accession>A0A1Y1VP93</accession>
<feature type="domain" description="BRO1" evidence="1">
    <location>
        <begin position="11"/>
        <end position="97"/>
    </location>
</feature>
<reference evidence="2 3" key="2">
    <citation type="submission" date="2016-08" db="EMBL/GenBank/DDBJ databases">
        <title>Pervasive Adenine N6-methylation of Active Genes in Fungi.</title>
        <authorList>
            <consortium name="DOE Joint Genome Institute"/>
            <person name="Mondo S.J."/>
            <person name="Dannebaum R.O."/>
            <person name="Kuo R.C."/>
            <person name="Labutti K."/>
            <person name="Haridas S."/>
            <person name="Kuo A."/>
            <person name="Salamov A."/>
            <person name="Ahrendt S.R."/>
            <person name="Lipzen A."/>
            <person name="Sullivan W."/>
            <person name="Andreopoulos W.B."/>
            <person name="Clum A."/>
            <person name="Lindquist E."/>
            <person name="Daum C."/>
            <person name="Ramamoorthy G.K."/>
            <person name="Gryganskyi A."/>
            <person name="Culley D."/>
            <person name="Magnuson J.K."/>
            <person name="James T.Y."/>
            <person name="O'Malley M.A."/>
            <person name="Stajich J.E."/>
            <person name="Spatafora J.W."/>
            <person name="Visel A."/>
            <person name="Grigoriev I.V."/>
        </authorList>
    </citation>
    <scope>NUCLEOTIDE SEQUENCE [LARGE SCALE GENOMIC DNA]</scope>
    <source>
        <strain evidence="3">finn</strain>
    </source>
</reference>
<proteinExistence type="predicted"/>